<dbReference type="CDD" id="cd07818">
    <property type="entry name" value="SRPBCC_1"/>
    <property type="match status" value="1"/>
</dbReference>
<evidence type="ECO:0000313" key="1">
    <source>
        <dbReference type="EMBL" id="RXK62338.1"/>
    </source>
</evidence>
<dbReference type="RefSeq" id="WP_129129709.1">
    <property type="nucleotide sequence ID" value="NZ_SDHW01000001.1"/>
</dbReference>
<dbReference type="Proteomes" id="UP000290204">
    <property type="component" value="Unassembled WGS sequence"/>
</dbReference>
<dbReference type="SUPFAM" id="SSF55961">
    <property type="entry name" value="Bet v1-like"/>
    <property type="match status" value="1"/>
</dbReference>
<keyword evidence="2" id="KW-1185">Reference proteome</keyword>
<reference evidence="1 2" key="1">
    <citation type="submission" date="2019-01" db="EMBL/GenBank/DDBJ databases">
        <title>Lacibacter sp. strain TTM-7.</title>
        <authorList>
            <person name="Chen W.-M."/>
        </authorList>
    </citation>
    <scope>NUCLEOTIDE SEQUENCE [LARGE SCALE GENOMIC DNA]</scope>
    <source>
        <strain evidence="1 2">TTM-7</strain>
    </source>
</reference>
<dbReference type="AlphaFoldDB" id="A0A4Q1CMN8"/>
<proteinExistence type="predicted"/>
<gene>
    <name evidence="1" type="ORF">ESA94_04820</name>
</gene>
<organism evidence="1 2">
    <name type="scientific">Lacibacter luteus</name>
    <dbReference type="NCBI Taxonomy" id="2508719"/>
    <lineage>
        <taxon>Bacteria</taxon>
        <taxon>Pseudomonadati</taxon>
        <taxon>Bacteroidota</taxon>
        <taxon>Chitinophagia</taxon>
        <taxon>Chitinophagales</taxon>
        <taxon>Chitinophagaceae</taxon>
        <taxon>Lacibacter</taxon>
    </lineage>
</organism>
<comment type="caution">
    <text evidence="1">The sequence shown here is derived from an EMBL/GenBank/DDBJ whole genome shotgun (WGS) entry which is preliminary data.</text>
</comment>
<dbReference type="InterPro" id="IPR019587">
    <property type="entry name" value="Polyketide_cyclase/dehydratase"/>
</dbReference>
<sequence>MRFIKRILLVLLTLIAILLITALFISKEFSLSKEVVINKPKQEVFDYAKLIRNQEKYSVWVMADPNIKIVYTGTDGTPGFTSSWESKDKNVGVGAQEIIEVKDGESMKVEIRFKEPMEGTNYANTTVTAINENQTRVTTTFSGKSAYPMNIMNLFMDKFVGNDMQTNLNNMKKNLEQ</sequence>
<dbReference type="OrthoDB" id="9807923at2"/>
<dbReference type="Pfam" id="PF10604">
    <property type="entry name" value="Polyketide_cyc2"/>
    <property type="match status" value="1"/>
</dbReference>
<dbReference type="InterPro" id="IPR023393">
    <property type="entry name" value="START-like_dom_sf"/>
</dbReference>
<evidence type="ECO:0000313" key="2">
    <source>
        <dbReference type="Proteomes" id="UP000290204"/>
    </source>
</evidence>
<accession>A0A4Q1CMN8</accession>
<dbReference type="EMBL" id="SDHW01000001">
    <property type="protein sequence ID" value="RXK62338.1"/>
    <property type="molecule type" value="Genomic_DNA"/>
</dbReference>
<dbReference type="Gene3D" id="3.30.530.20">
    <property type="match status" value="1"/>
</dbReference>
<protein>
    <submittedName>
        <fullName evidence="1">Polyketide cyclase</fullName>
    </submittedName>
</protein>
<name>A0A4Q1CMN8_9BACT</name>